<evidence type="ECO:0000313" key="3">
    <source>
        <dbReference type="EMBL" id="POS75961.1"/>
    </source>
</evidence>
<evidence type="ECO:0000313" key="4">
    <source>
        <dbReference type="Proteomes" id="UP000094444"/>
    </source>
</evidence>
<name>A0A2P5I0J3_DIAHE</name>
<reference evidence="3" key="1">
    <citation type="submission" date="2017-09" db="EMBL/GenBank/DDBJ databases">
        <title>Polyketide synthases of a Diaporthe helianthi virulent isolate.</title>
        <authorList>
            <person name="Baroncelli R."/>
        </authorList>
    </citation>
    <scope>NUCLEOTIDE SEQUENCE [LARGE SCALE GENOMIC DNA]</scope>
    <source>
        <strain evidence="3">7/96</strain>
    </source>
</reference>
<sequence length="382" mass="43392">MARIRRWLCCGAPLRRQPRQPNISDSVPASTMPRFMDFPFEIKEQIWSYALPKQQLLVNRDINQTHLIPTILYVPAVAQVCRESRDLARSRNHSRTLPGQAGLPVYRQPRRSSPSSPGSREPIPACWTWFSPRTDILMIRPIAFGGGPHAANHVLTRAAEHIIVQDVDFWEGLREDSPESFPYQDYEHTAALLFNMIKWVYSVYTSPPSESENHARARGSICSLRTVDFCMRGATKVDPRSPRQVLDPLFGGDKFRVVDLSNDAETAETLRALDYELPQGLDLDPDLFFNYSSHIRKAQDTYKYIADRLFEHVGPVMLTALVSACFEASKKESSEGHGTLPRPFKSGGYDIDMDVAWVKELSERLTVRPVHVYVLGDEMSDD</sequence>
<dbReference type="Pfam" id="PF20150">
    <property type="entry name" value="2EXR"/>
    <property type="match status" value="1"/>
</dbReference>
<dbReference type="OrthoDB" id="3473305at2759"/>
<evidence type="ECO:0000256" key="1">
    <source>
        <dbReference type="SAM" id="MobiDB-lite"/>
    </source>
</evidence>
<dbReference type="InParanoid" id="A0A2P5I0J3"/>
<dbReference type="AlphaFoldDB" id="A0A2P5I0J3"/>
<keyword evidence="4" id="KW-1185">Reference proteome</keyword>
<dbReference type="InterPro" id="IPR045518">
    <property type="entry name" value="2EXR"/>
</dbReference>
<feature type="region of interest" description="Disordered" evidence="1">
    <location>
        <begin position="88"/>
        <end position="121"/>
    </location>
</feature>
<accession>A0A2P5I0J3</accession>
<gene>
    <name evidence="3" type="ORF">DHEL01_v205644</name>
</gene>
<feature type="domain" description="2EXR" evidence="2">
    <location>
        <begin position="33"/>
        <end position="137"/>
    </location>
</feature>
<dbReference type="Proteomes" id="UP000094444">
    <property type="component" value="Unassembled WGS sequence"/>
</dbReference>
<proteinExistence type="predicted"/>
<feature type="compositionally biased region" description="Low complexity" evidence="1">
    <location>
        <begin position="111"/>
        <end position="121"/>
    </location>
</feature>
<protein>
    <recommendedName>
        <fullName evidence="2">2EXR domain-containing protein</fullName>
    </recommendedName>
</protein>
<comment type="caution">
    <text evidence="3">The sequence shown here is derived from an EMBL/GenBank/DDBJ whole genome shotgun (WGS) entry which is preliminary data.</text>
</comment>
<evidence type="ECO:0000259" key="2">
    <source>
        <dbReference type="Pfam" id="PF20150"/>
    </source>
</evidence>
<dbReference type="EMBL" id="MAVT02000422">
    <property type="protein sequence ID" value="POS75961.1"/>
    <property type="molecule type" value="Genomic_DNA"/>
</dbReference>
<organism evidence="3 4">
    <name type="scientific">Diaporthe helianthi</name>
    <dbReference type="NCBI Taxonomy" id="158607"/>
    <lineage>
        <taxon>Eukaryota</taxon>
        <taxon>Fungi</taxon>
        <taxon>Dikarya</taxon>
        <taxon>Ascomycota</taxon>
        <taxon>Pezizomycotina</taxon>
        <taxon>Sordariomycetes</taxon>
        <taxon>Sordariomycetidae</taxon>
        <taxon>Diaporthales</taxon>
        <taxon>Diaporthaceae</taxon>
        <taxon>Diaporthe</taxon>
    </lineage>
</organism>